<dbReference type="Proteomes" id="UP001195483">
    <property type="component" value="Unassembled WGS sequence"/>
</dbReference>
<evidence type="ECO:0000256" key="1">
    <source>
        <dbReference type="SAM" id="MobiDB-lite"/>
    </source>
</evidence>
<feature type="region of interest" description="Disordered" evidence="1">
    <location>
        <begin position="1"/>
        <end position="110"/>
    </location>
</feature>
<proteinExistence type="predicted"/>
<keyword evidence="3" id="KW-1185">Reference proteome</keyword>
<gene>
    <name evidence="2" type="ORF">CHS0354_005885</name>
</gene>
<sequence length="152" mass="16207">MKLLASVKRTESTGKHTGHLHGTDNITISSGTEPTVNSQANGTEPTVNSQASGTEPTVNSQASGTEPTVNSQANGMEPTVNSQASGTEPTINSQATGTEPTRSTRRGNPNHDYPCPLCHFVPLVLKKESEIAVTSLWEKEEKLPNQLKMLLN</sequence>
<dbReference type="AlphaFoldDB" id="A0AAE0W910"/>
<feature type="compositionally biased region" description="Polar residues" evidence="1">
    <location>
        <begin position="24"/>
        <end position="101"/>
    </location>
</feature>
<evidence type="ECO:0000313" key="2">
    <source>
        <dbReference type="EMBL" id="KAK3605579.1"/>
    </source>
</evidence>
<reference evidence="2" key="2">
    <citation type="journal article" date="2021" name="Genome Biol. Evol.">
        <title>Developing a high-quality reference genome for a parasitic bivalve with doubly uniparental inheritance (Bivalvia: Unionida).</title>
        <authorList>
            <person name="Smith C.H."/>
        </authorList>
    </citation>
    <scope>NUCLEOTIDE SEQUENCE</scope>
    <source>
        <strain evidence="2">CHS0354</strain>
        <tissue evidence="2">Mantle</tissue>
    </source>
</reference>
<reference evidence="2" key="3">
    <citation type="submission" date="2023-05" db="EMBL/GenBank/DDBJ databases">
        <authorList>
            <person name="Smith C.H."/>
        </authorList>
    </citation>
    <scope>NUCLEOTIDE SEQUENCE</scope>
    <source>
        <strain evidence="2">CHS0354</strain>
        <tissue evidence="2">Mantle</tissue>
    </source>
</reference>
<protein>
    <submittedName>
        <fullName evidence="2">Uncharacterized protein</fullName>
    </submittedName>
</protein>
<organism evidence="2 3">
    <name type="scientific">Potamilus streckersoni</name>
    <dbReference type="NCBI Taxonomy" id="2493646"/>
    <lineage>
        <taxon>Eukaryota</taxon>
        <taxon>Metazoa</taxon>
        <taxon>Spiralia</taxon>
        <taxon>Lophotrochozoa</taxon>
        <taxon>Mollusca</taxon>
        <taxon>Bivalvia</taxon>
        <taxon>Autobranchia</taxon>
        <taxon>Heteroconchia</taxon>
        <taxon>Palaeoheterodonta</taxon>
        <taxon>Unionida</taxon>
        <taxon>Unionoidea</taxon>
        <taxon>Unionidae</taxon>
        <taxon>Ambleminae</taxon>
        <taxon>Lampsilini</taxon>
        <taxon>Potamilus</taxon>
    </lineage>
</organism>
<evidence type="ECO:0000313" key="3">
    <source>
        <dbReference type="Proteomes" id="UP001195483"/>
    </source>
</evidence>
<reference evidence="2" key="1">
    <citation type="journal article" date="2021" name="Genome Biol. Evol.">
        <title>A High-Quality Reference Genome for a Parasitic Bivalve with Doubly Uniparental Inheritance (Bivalvia: Unionida).</title>
        <authorList>
            <person name="Smith C.H."/>
        </authorList>
    </citation>
    <scope>NUCLEOTIDE SEQUENCE</scope>
    <source>
        <strain evidence="2">CHS0354</strain>
    </source>
</reference>
<name>A0AAE0W910_9BIVA</name>
<comment type="caution">
    <text evidence="2">The sequence shown here is derived from an EMBL/GenBank/DDBJ whole genome shotgun (WGS) entry which is preliminary data.</text>
</comment>
<accession>A0AAE0W910</accession>
<dbReference type="EMBL" id="JAEAOA010000420">
    <property type="protein sequence ID" value="KAK3605579.1"/>
    <property type="molecule type" value="Genomic_DNA"/>
</dbReference>